<organism evidence="1 2">
    <name type="scientific">Hibiscus syriacus</name>
    <name type="common">Rose of Sharon</name>
    <dbReference type="NCBI Taxonomy" id="106335"/>
    <lineage>
        <taxon>Eukaryota</taxon>
        <taxon>Viridiplantae</taxon>
        <taxon>Streptophyta</taxon>
        <taxon>Embryophyta</taxon>
        <taxon>Tracheophyta</taxon>
        <taxon>Spermatophyta</taxon>
        <taxon>Magnoliopsida</taxon>
        <taxon>eudicotyledons</taxon>
        <taxon>Gunneridae</taxon>
        <taxon>Pentapetalae</taxon>
        <taxon>rosids</taxon>
        <taxon>malvids</taxon>
        <taxon>Malvales</taxon>
        <taxon>Malvaceae</taxon>
        <taxon>Malvoideae</taxon>
        <taxon>Hibiscus</taxon>
    </lineage>
</organism>
<dbReference type="Proteomes" id="UP000436088">
    <property type="component" value="Unassembled WGS sequence"/>
</dbReference>
<evidence type="ECO:0000313" key="1">
    <source>
        <dbReference type="EMBL" id="KAE8657696.1"/>
    </source>
</evidence>
<comment type="caution">
    <text evidence="1">The sequence shown here is derived from an EMBL/GenBank/DDBJ whole genome shotgun (WGS) entry which is preliminary data.</text>
</comment>
<dbReference type="AlphaFoldDB" id="A0A6A2X6Q0"/>
<protein>
    <submittedName>
        <fullName evidence="1">Uncharacterized protein</fullName>
    </submittedName>
</protein>
<dbReference type="EMBL" id="VEPZ02001756">
    <property type="protein sequence ID" value="KAE8657696.1"/>
    <property type="molecule type" value="Genomic_DNA"/>
</dbReference>
<name>A0A6A2X6Q0_HIBSY</name>
<proteinExistence type="predicted"/>
<keyword evidence="2" id="KW-1185">Reference proteome</keyword>
<sequence length="92" mass="10859">MLLSCEVLDQKIYNWWIGFKLERSTYLGHFDPCTNIGVLTMMETLFLKSKILCVGLMMWDKDLREWVAIGSFRPYLRDHPGTEEDDGEFFDT</sequence>
<accession>A0A6A2X6Q0</accession>
<gene>
    <name evidence="1" type="ORF">F3Y22_tig00116984pilonHSYRG00269</name>
</gene>
<reference evidence="1" key="1">
    <citation type="submission" date="2019-09" db="EMBL/GenBank/DDBJ databases">
        <title>Draft genome information of white flower Hibiscus syriacus.</title>
        <authorList>
            <person name="Kim Y.-M."/>
        </authorList>
    </citation>
    <scope>NUCLEOTIDE SEQUENCE [LARGE SCALE GENOMIC DNA]</scope>
    <source>
        <strain evidence="1">YM2019G1</strain>
    </source>
</reference>
<evidence type="ECO:0000313" key="2">
    <source>
        <dbReference type="Proteomes" id="UP000436088"/>
    </source>
</evidence>